<keyword evidence="3" id="KW-1185">Reference proteome</keyword>
<reference evidence="2" key="1">
    <citation type="journal article" date="2023" name="Mol. Phylogenet. Evol.">
        <title>Genome-scale phylogeny and comparative genomics of the fungal order Sordariales.</title>
        <authorList>
            <person name="Hensen N."/>
            <person name="Bonometti L."/>
            <person name="Westerberg I."/>
            <person name="Brannstrom I.O."/>
            <person name="Guillou S."/>
            <person name="Cros-Aarteil S."/>
            <person name="Calhoun S."/>
            <person name="Haridas S."/>
            <person name="Kuo A."/>
            <person name="Mondo S."/>
            <person name="Pangilinan J."/>
            <person name="Riley R."/>
            <person name="LaButti K."/>
            <person name="Andreopoulos B."/>
            <person name="Lipzen A."/>
            <person name="Chen C."/>
            <person name="Yan M."/>
            <person name="Daum C."/>
            <person name="Ng V."/>
            <person name="Clum A."/>
            <person name="Steindorff A."/>
            <person name="Ohm R.A."/>
            <person name="Martin F."/>
            <person name="Silar P."/>
            <person name="Natvig D.O."/>
            <person name="Lalanne C."/>
            <person name="Gautier V."/>
            <person name="Ament-Velasquez S.L."/>
            <person name="Kruys A."/>
            <person name="Hutchinson M.I."/>
            <person name="Powell A.J."/>
            <person name="Barry K."/>
            <person name="Miller A.N."/>
            <person name="Grigoriev I.V."/>
            <person name="Debuchy R."/>
            <person name="Gladieux P."/>
            <person name="Hiltunen Thoren M."/>
            <person name="Johannesson H."/>
        </authorList>
    </citation>
    <scope>NUCLEOTIDE SEQUENCE</scope>
    <source>
        <strain evidence="2">PSN309</strain>
    </source>
</reference>
<comment type="caution">
    <text evidence="2">The sequence shown here is derived from an EMBL/GenBank/DDBJ whole genome shotgun (WGS) entry which is preliminary data.</text>
</comment>
<dbReference type="Proteomes" id="UP001302126">
    <property type="component" value="Unassembled WGS sequence"/>
</dbReference>
<evidence type="ECO:0000256" key="1">
    <source>
        <dbReference type="SAM" id="MobiDB-lite"/>
    </source>
</evidence>
<protein>
    <submittedName>
        <fullName evidence="2">Uncharacterized protein</fullName>
    </submittedName>
</protein>
<name>A0AAN7AEQ4_9PEZI</name>
<accession>A0AAN7AEQ4</accession>
<reference evidence="2" key="2">
    <citation type="submission" date="2023-05" db="EMBL/GenBank/DDBJ databases">
        <authorList>
            <consortium name="Lawrence Berkeley National Laboratory"/>
            <person name="Steindorff A."/>
            <person name="Hensen N."/>
            <person name="Bonometti L."/>
            <person name="Westerberg I."/>
            <person name="Brannstrom I.O."/>
            <person name="Guillou S."/>
            <person name="Cros-Aarteil S."/>
            <person name="Calhoun S."/>
            <person name="Haridas S."/>
            <person name="Kuo A."/>
            <person name="Mondo S."/>
            <person name="Pangilinan J."/>
            <person name="Riley R."/>
            <person name="Labutti K."/>
            <person name="Andreopoulos B."/>
            <person name="Lipzen A."/>
            <person name="Chen C."/>
            <person name="Yanf M."/>
            <person name="Daum C."/>
            <person name="Ng V."/>
            <person name="Clum A."/>
            <person name="Ohm R."/>
            <person name="Martin F."/>
            <person name="Silar P."/>
            <person name="Natvig D."/>
            <person name="Lalanne C."/>
            <person name="Gautier V."/>
            <person name="Ament-Velasquez S.L."/>
            <person name="Kruys A."/>
            <person name="Hutchinson M.I."/>
            <person name="Powell A.J."/>
            <person name="Barry K."/>
            <person name="Miller A.N."/>
            <person name="Grigoriev I.V."/>
            <person name="Debuchy R."/>
            <person name="Gladieux P."/>
            <person name="Thoren M.H."/>
            <person name="Johannesson H."/>
        </authorList>
    </citation>
    <scope>NUCLEOTIDE SEQUENCE</scope>
    <source>
        <strain evidence="2">PSN309</strain>
    </source>
</reference>
<evidence type="ECO:0000313" key="3">
    <source>
        <dbReference type="Proteomes" id="UP001302126"/>
    </source>
</evidence>
<feature type="region of interest" description="Disordered" evidence="1">
    <location>
        <begin position="1"/>
        <end position="35"/>
    </location>
</feature>
<sequence length="102" mass="11625">MGSGGYYYESEPRPTYTRPPPAVIHTSSHRTHRSSTYVVNVEGPGPRYESPSPTRVVVVEKRRRREPEPPSGFWAWFCASCCCCCVCCECCNESCCPYRDYD</sequence>
<gene>
    <name evidence="2" type="ORF">QBC35DRAFT_125650</name>
</gene>
<evidence type="ECO:0000313" key="2">
    <source>
        <dbReference type="EMBL" id="KAK4183127.1"/>
    </source>
</evidence>
<proteinExistence type="predicted"/>
<organism evidence="2 3">
    <name type="scientific">Podospora australis</name>
    <dbReference type="NCBI Taxonomy" id="1536484"/>
    <lineage>
        <taxon>Eukaryota</taxon>
        <taxon>Fungi</taxon>
        <taxon>Dikarya</taxon>
        <taxon>Ascomycota</taxon>
        <taxon>Pezizomycotina</taxon>
        <taxon>Sordariomycetes</taxon>
        <taxon>Sordariomycetidae</taxon>
        <taxon>Sordariales</taxon>
        <taxon>Podosporaceae</taxon>
        <taxon>Podospora</taxon>
    </lineage>
</organism>
<dbReference type="EMBL" id="MU864575">
    <property type="protein sequence ID" value="KAK4183127.1"/>
    <property type="molecule type" value="Genomic_DNA"/>
</dbReference>
<dbReference type="AlphaFoldDB" id="A0AAN7AEQ4"/>